<sequence>MVNEMLPRFYVRLDHAFGFLAVLLFTISRSLENPDIQSDKWNSQVESYESAIWERRPSVRKGRPPGCCPPELYLGFENSTSYSDHDNRVTSVDAPCSNYADMDLQQVQFRSVKLAKMTDAITIAVWVNLQTIQGIQPILVVRGQHGELRFEVAEGHVTWLHTAFRPPIATFALISNKPVVETQLWTHIVALYDAHNNRAAVFVNGKEILQGPSAGGSLELTWNEFHAIGRYRVNKVLEFKLRGLLDEFYIYFCALPNMVIQRFFRMCHIGGKCAPSRPGLDRVCDVGAFLCWNRRCIRQEWKCDGENDCGDWSDEIGCDGFCAPGEKFSVFQGRCTLCFCMGRSQNCSSANVYRDRITLKLTTDNRPTNVPLVGVDGSQVSGITYTLDSLNNELSAHSTSKGRVHFWALPKEFLGNKLTSYGGKLRYAVKYLSGNASTDTANVPSRQVRSAEEILTIKSLMEEYATGDVRDVDDNNIDVDTDASGTEDPSLDIRVTEIEEDSTSAAAVPSSAYTTMEPIDHSFTEMSKTALHKTDHISIEGATTEYVTVPPRMSETTMITSSGAKQETTNTVSVSPDGTDVSTSRTDTKPNTFYSTTDESTITKSETGIINSSQFSVKTTSHGIRSISSQTNDNEDATTTATSPLVYSNEQLSSESLPSVTDSSFTKISPNGENALTTSDLPTAHITHLPTTQIPDTSQTERVSDTAYTLTTSVDDGDETTNIPSSSDYKTDVPFSKIVTSKTDPSSMKTSESTNVQFETSATMPPLSFSTERPPDVFHVTTKKSTDSLDGPSTASATTSIDLSVVSSERPSAKREMTIALKTDTTSVDGQDETTSSSPSSAYSNSIPTSETGITGTVEEMSTNVPPTTYSSNQIATEYTKTVPGISFTERVSGTSSTGPISVDGDDETTPDVSPSAYSTDVTTSRTVTNTPYTVAVDGEDVLTTTLPPSGHGTDTTIMTTVSTIPETIHASTKVLTDQTGATDGRTTTMPSTSYSTDRAIWKKSATFANEFYTKTMAATIGDVITVDTTEKQTTETLTTVSDMALTKSRLTTGTDDETTTSVPSSAYGTSKTTSQTTSSATTSTEEPSSQTETQG</sequence>
<reference evidence="13 14" key="1">
    <citation type="submission" date="2022-05" db="EMBL/GenBank/DDBJ databases">
        <authorList>
            <consortium name="Genoscope - CEA"/>
            <person name="William W."/>
        </authorList>
    </citation>
    <scope>NUCLEOTIDE SEQUENCE [LARGE SCALE GENOMIC DNA]</scope>
</reference>
<feature type="domain" description="Laminin IV type A" evidence="12">
    <location>
        <begin position="365"/>
        <end position="583"/>
    </location>
</feature>
<feature type="compositionally biased region" description="Polar residues" evidence="11">
    <location>
        <begin position="708"/>
        <end position="728"/>
    </location>
</feature>
<keyword evidence="3" id="KW-0812">Transmembrane</keyword>
<dbReference type="InterPro" id="IPR050685">
    <property type="entry name" value="LDLR"/>
</dbReference>
<dbReference type="Pfam" id="PF00052">
    <property type="entry name" value="Laminin_B"/>
    <property type="match status" value="1"/>
</dbReference>
<evidence type="ECO:0000256" key="7">
    <source>
        <dbReference type="ARBA" id="ARBA00023136"/>
    </source>
</evidence>
<dbReference type="EMBL" id="CALNXJ010000003">
    <property type="protein sequence ID" value="CAH3036306.1"/>
    <property type="molecule type" value="Genomic_DNA"/>
</dbReference>
<keyword evidence="6" id="KW-1133">Transmembrane helix</keyword>
<evidence type="ECO:0000256" key="6">
    <source>
        <dbReference type="ARBA" id="ARBA00022989"/>
    </source>
</evidence>
<dbReference type="CDD" id="cd00112">
    <property type="entry name" value="LDLa"/>
    <property type="match status" value="1"/>
</dbReference>
<evidence type="ECO:0000256" key="5">
    <source>
        <dbReference type="ARBA" id="ARBA00022737"/>
    </source>
</evidence>
<dbReference type="SUPFAM" id="SSF49899">
    <property type="entry name" value="Concanavalin A-like lectins/glucanases"/>
    <property type="match status" value="1"/>
</dbReference>
<evidence type="ECO:0000256" key="9">
    <source>
        <dbReference type="ARBA" id="ARBA00023180"/>
    </source>
</evidence>
<dbReference type="SMART" id="SM00192">
    <property type="entry name" value="LDLa"/>
    <property type="match status" value="1"/>
</dbReference>
<feature type="compositionally biased region" description="Polar residues" evidence="11">
    <location>
        <begin position="890"/>
        <end position="900"/>
    </location>
</feature>
<evidence type="ECO:0000256" key="8">
    <source>
        <dbReference type="ARBA" id="ARBA00023157"/>
    </source>
</evidence>
<feature type="region of interest" description="Disordered" evidence="11">
    <location>
        <begin position="708"/>
        <end position="774"/>
    </location>
</feature>
<dbReference type="PANTHER" id="PTHR24270">
    <property type="entry name" value="LOW-DENSITY LIPOPROTEIN RECEPTOR-RELATED"/>
    <property type="match status" value="1"/>
</dbReference>
<proteinExistence type="predicted"/>
<dbReference type="Pfam" id="PF00057">
    <property type="entry name" value="Ldl_recept_a"/>
    <property type="match status" value="1"/>
</dbReference>
<feature type="region of interest" description="Disordered" evidence="11">
    <location>
        <begin position="804"/>
        <end position="870"/>
    </location>
</feature>
<dbReference type="GO" id="GO:0005886">
    <property type="term" value="C:plasma membrane"/>
    <property type="evidence" value="ECO:0007669"/>
    <property type="project" value="TreeGrafter"/>
</dbReference>
<dbReference type="AlphaFoldDB" id="A0AAU9VUW1"/>
<evidence type="ECO:0000256" key="11">
    <source>
        <dbReference type="SAM" id="MobiDB-lite"/>
    </source>
</evidence>
<evidence type="ECO:0000256" key="3">
    <source>
        <dbReference type="ARBA" id="ARBA00022692"/>
    </source>
</evidence>
<feature type="disulfide bond" evidence="10">
    <location>
        <begin position="284"/>
        <end position="296"/>
    </location>
</feature>
<dbReference type="Proteomes" id="UP001159428">
    <property type="component" value="Unassembled WGS sequence"/>
</dbReference>
<dbReference type="InterPro" id="IPR013320">
    <property type="entry name" value="ConA-like_dom_sf"/>
</dbReference>
<dbReference type="Pfam" id="PF13385">
    <property type="entry name" value="Laminin_G_3"/>
    <property type="match status" value="1"/>
</dbReference>
<comment type="subcellular location">
    <subcellularLocation>
        <location evidence="2">Endomembrane system</location>
    </subcellularLocation>
    <subcellularLocation>
        <location evidence="1">Membrane</location>
        <topology evidence="1">Single-pass membrane protein</topology>
    </subcellularLocation>
</comment>
<dbReference type="InterPro" id="IPR023415">
    <property type="entry name" value="LDLR_class-A_CS"/>
</dbReference>
<dbReference type="Gene3D" id="4.10.400.10">
    <property type="entry name" value="Low-density Lipoprotein Receptor"/>
    <property type="match status" value="1"/>
</dbReference>
<feature type="compositionally biased region" description="Polar residues" evidence="11">
    <location>
        <begin position="738"/>
        <end position="771"/>
    </location>
</feature>
<evidence type="ECO:0000256" key="1">
    <source>
        <dbReference type="ARBA" id="ARBA00004167"/>
    </source>
</evidence>
<dbReference type="InterPro" id="IPR036055">
    <property type="entry name" value="LDL_receptor-like_sf"/>
</dbReference>
<feature type="region of interest" description="Disordered" evidence="11">
    <location>
        <begin position="1049"/>
        <end position="1096"/>
    </location>
</feature>
<protein>
    <recommendedName>
        <fullName evidence="12">Laminin IV type A domain-containing protein</fullName>
    </recommendedName>
</protein>
<name>A0AAU9VUW1_9CNID</name>
<comment type="caution">
    <text evidence="13">The sequence shown here is derived from an EMBL/GenBank/DDBJ whole genome shotgun (WGS) entry which is preliminary data.</text>
</comment>
<dbReference type="SUPFAM" id="SSF57424">
    <property type="entry name" value="LDL receptor-like module"/>
    <property type="match status" value="1"/>
</dbReference>
<keyword evidence="9" id="KW-0325">Glycoprotein</keyword>
<feature type="compositionally biased region" description="Low complexity" evidence="11">
    <location>
        <begin position="834"/>
        <end position="850"/>
    </location>
</feature>
<dbReference type="PROSITE" id="PS51115">
    <property type="entry name" value="LAMININ_IVA"/>
    <property type="match status" value="1"/>
</dbReference>
<dbReference type="GO" id="GO:0012505">
    <property type="term" value="C:endomembrane system"/>
    <property type="evidence" value="ECO:0007669"/>
    <property type="project" value="UniProtKB-SubCell"/>
</dbReference>
<feature type="region of interest" description="Disordered" evidence="11">
    <location>
        <begin position="559"/>
        <end position="592"/>
    </location>
</feature>
<gene>
    <name evidence="13" type="ORF">PMEA_00016773</name>
</gene>
<feature type="disulfide bond" evidence="10">
    <location>
        <begin position="291"/>
        <end position="309"/>
    </location>
</feature>
<dbReference type="InterPro" id="IPR002172">
    <property type="entry name" value="LDrepeatLR_classA_rpt"/>
</dbReference>
<evidence type="ECO:0000256" key="10">
    <source>
        <dbReference type="PROSITE-ProRule" id="PRU00124"/>
    </source>
</evidence>
<evidence type="ECO:0000259" key="12">
    <source>
        <dbReference type="PROSITE" id="PS51115"/>
    </source>
</evidence>
<evidence type="ECO:0000256" key="2">
    <source>
        <dbReference type="ARBA" id="ARBA00004308"/>
    </source>
</evidence>
<keyword evidence="4" id="KW-0732">Signal</keyword>
<keyword evidence="8 10" id="KW-1015">Disulfide bond</keyword>
<dbReference type="GO" id="GO:0016192">
    <property type="term" value="P:vesicle-mediated transport"/>
    <property type="evidence" value="ECO:0007669"/>
    <property type="project" value="UniProtKB-ARBA"/>
</dbReference>
<feature type="region of interest" description="Disordered" evidence="11">
    <location>
        <begin position="890"/>
        <end position="924"/>
    </location>
</feature>
<dbReference type="InterPro" id="IPR000034">
    <property type="entry name" value="Laminin_IV"/>
</dbReference>
<evidence type="ECO:0000313" key="14">
    <source>
        <dbReference type="Proteomes" id="UP001159428"/>
    </source>
</evidence>
<dbReference type="Gene3D" id="2.60.120.200">
    <property type="match status" value="1"/>
</dbReference>
<dbReference type="PROSITE" id="PS01209">
    <property type="entry name" value="LDLRA_1"/>
    <property type="match status" value="1"/>
</dbReference>
<evidence type="ECO:0000313" key="13">
    <source>
        <dbReference type="EMBL" id="CAH3036306.1"/>
    </source>
</evidence>
<keyword evidence="7" id="KW-0472">Membrane</keyword>
<accession>A0AAU9VUW1</accession>
<feature type="compositionally biased region" description="Low complexity" evidence="11">
    <location>
        <begin position="1070"/>
        <end position="1096"/>
    </location>
</feature>
<dbReference type="PANTHER" id="PTHR24270:SF60">
    <property type="entry name" value="CUB AND LDLA DOMAIN, ISOFORM A-RELATED"/>
    <property type="match status" value="1"/>
</dbReference>
<dbReference type="PROSITE" id="PS50068">
    <property type="entry name" value="LDLRA_2"/>
    <property type="match status" value="1"/>
</dbReference>
<keyword evidence="14" id="KW-1185">Reference proteome</keyword>
<organism evidence="13 14">
    <name type="scientific">Pocillopora meandrina</name>
    <dbReference type="NCBI Taxonomy" id="46732"/>
    <lineage>
        <taxon>Eukaryota</taxon>
        <taxon>Metazoa</taxon>
        <taxon>Cnidaria</taxon>
        <taxon>Anthozoa</taxon>
        <taxon>Hexacorallia</taxon>
        <taxon>Scleractinia</taxon>
        <taxon>Astrocoeniina</taxon>
        <taxon>Pocilloporidae</taxon>
        <taxon>Pocillopora</taxon>
    </lineage>
</organism>
<keyword evidence="5" id="KW-0677">Repeat</keyword>
<feature type="disulfide bond" evidence="10">
    <location>
        <begin position="303"/>
        <end position="318"/>
    </location>
</feature>
<feature type="compositionally biased region" description="Polar residues" evidence="11">
    <location>
        <begin position="851"/>
        <end position="870"/>
    </location>
</feature>
<feature type="region of interest" description="Disordered" evidence="11">
    <location>
        <begin position="649"/>
        <end position="681"/>
    </location>
</feature>
<evidence type="ECO:0000256" key="4">
    <source>
        <dbReference type="ARBA" id="ARBA00022729"/>
    </source>
</evidence>